<evidence type="ECO:0000256" key="1">
    <source>
        <dbReference type="SAM" id="MobiDB-lite"/>
    </source>
</evidence>
<dbReference type="Proteomes" id="UP000094472">
    <property type="component" value="Unassembled WGS sequence"/>
</dbReference>
<feature type="signal peptide" evidence="2">
    <location>
        <begin position="1"/>
        <end position="23"/>
    </location>
</feature>
<dbReference type="RefSeq" id="WP_069442193.1">
    <property type="nucleotide sequence ID" value="NZ_LPWF01000028.1"/>
</dbReference>
<reference evidence="3 4" key="1">
    <citation type="journal article" date="2016" name="Environ. Microbiol.">
        <title>New Methyloceanibacter diversity from North Sea sediments includes methanotroph containing solely the soluble methane monooxygenase.</title>
        <authorList>
            <person name="Vekeman B."/>
            <person name="Kerckhof F.M."/>
            <person name="Cremers G."/>
            <person name="de Vos P."/>
            <person name="Vandamme P."/>
            <person name="Boon N."/>
            <person name="Op den Camp H.J."/>
            <person name="Heylen K."/>
        </authorList>
    </citation>
    <scope>NUCLEOTIDE SEQUENCE [LARGE SCALE GENOMIC DNA]</scope>
    <source>
        <strain evidence="3 4">R-67175</strain>
    </source>
</reference>
<gene>
    <name evidence="3" type="ORF">AUC69_13825</name>
</gene>
<keyword evidence="4" id="KW-1185">Reference proteome</keyword>
<sequence length="83" mass="9063">MRPIHSFALTLLLATSFSAPAYAAEPDAPGALITRPEAIRMAVQNRLSEKFSATTEQKKDEKGAWWSITPSPTKNFSGWTPTA</sequence>
<evidence type="ECO:0000313" key="3">
    <source>
        <dbReference type="EMBL" id="ODR96680.1"/>
    </source>
</evidence>
<evidence type="ECO:0000313" key="4">
    <source>
        <dbReference type="Proteomes" id="UP000094472"/>
    </source>
</evidence>
<dbReference type="EMBL" id="LPWF01000028">
    <property type="protein sequence ID" value="ODR96680.1"/>
    <property type="molecule type" value="Genomic_DNA"/>
</dbReference>
<dbReference type="AlphaFoldDB" id="A0A1E3VT13"/>
<keyword evidence="2" id="KW-0732">Signal</keyword>
<comment type="caution">
    <text evidence="3">The sequence shown here is derived from an EMBL/GenBank/DDBJ whole genome shotgun (WGS) entry which is preliminary data.</text>
</comment>
<organism evidence="3 4">
    <name type="scientific">Methyloceanibacter superfactus</name>
    <dbReference type="NCBI Taxonomy" id="1774969"/>
    <lineage>
        <taxon>Bacteria</taxon>
        <taxon>Pseudomonadati</taxon>
        <taxon>Pseudomonadota</taxon>
        <taxon>Alphaproteobacteria</taxon>
        <taxon>Hyphomicrobiales</taxon>
        <taxon>Hyphomicrobiaceae</taxon>
        <taxon>Methyloceanibacter</taxon>
    </lineage>
</organism>
<feature type="chain" id="PRO_5009138711" evidence="2">
    <location>
        <begin position="24"/>
        <end position="83"/>
    </location>
</feature>
<dbReference type="STRING" id="1774969.AUC69_13825"/>
<name>A0A1E3VT13_9HYPH</name>
<protein>
    <submittedName>
        <fullName evidence="3">Uncharacterized protein</fullName>
    </submittedName>
</protein>
<proteinExistence type="predicted"/>
<accession>A0A1E3VT13</accession>
<feature type="region of interest" description="Disordered" evidence="1">
    <location>
        <begin position="51"/>
        <end position="83"/>
    </location>
</feature>
<evidence type="ECO:0000256" key="2">
    <source>
        <dbReference type="SAM" id="SignalP"/>
    </source>
</evidence>
<feature type="compositionally biased region" description="Polar residues" evidence="1">
    <location>
        <begin position="68"/>
        <end position="83"/>
    </location>
</feature>